<keyword evidence="1" id="KW-0560">Oxidoreductase</keyword>
<reference evidence="2 3" key="2">
    <citation type="submission" date="2018-11" db="EMBL/GenBank/DDBJ databases">
        <authorList>
            <consortium name="Pathogen Informatics"/>
        </authorList>
    </citation>
    <scope>NUCLEOTIDE SEQUENCE [LARGE SCALE GENOMIC DNA]</scope>
    <source>
        <strain evidence="2 3">Egypt</strain>
    </source>
</reference>
<accession>A0A183ASS0</accession>
<dbReference type="GO" id="GO:0005737">
    <property type="term" value="C:cytoplasm"/>
    <property type="evidence" value="ECO:0007669"/>
    <property type="project" value="TreeGrafter"/>
</dbReference>
<dbReference type="PANTHER" id="PTHR43570:SF16">
    <property type="entry name" value="ALDEHYDE DEHYDROGENASE TYPE III, ISOFORM Q"/>
    <property type="match status" value="1"/>
</dbReference>
<sequence>MNFDAAAQSVGLLRGAFRDGVLHSISTRKDVLRAIIKMLDENEDTIVEALSKDMHRPKEENILMELLPIKLEVNHMLKNVDNWVKEQYVRVWC</sequence>
<dbReference type="Gene3D" id="3.40.605.10">
    <property type="entry name" value="Aldehyde Dehydrogenase, Chain A, domain 1"/>
    <property type="match status" value="1"/>
</dbReference>
<dbReference type="GO" id="GO:0006081">
    <property type="term" value="P:aldehyde metabolic process"/>
    <property type="evidence" value="ECO:0007669"/>
    <property type="project" value="InterPro"/>
</dbReference>
<evidence type="ECO:0000313" key="4">
    <source>
        <dbReference type="WBParaSite" id="ECPE_0001003701-mRNA-1"/>
    </source>
</evidence>
<organism evidence="4">
    <name type="scientific">Echinostoma caproni</name>
    <dbReference type="NCBI Taxonomy" id="27848"/>
    <lineage>
        <taxon>Eukaryota</taxon>
        <taxon>Metazoa</taxon>
        <taxon>Spiralia</taxon>
        <taxon>Lophotrochozoa</taxon>
        <taxon>Platyhelminthes</taxon>
        <taxon>Trematoda</taxon>
        <taxon>Digenea</taxon>
        <taxon>Plagiorchiida</taxon>
        <taxon>Echinostomata</taxon>
        <taxon>Echinostomatoidea</taxon>
        <taxon>Echinostomatidae</taxon>
        <taxon>Echinostoma</taxon>
    </lineage>
</organism>
<name>A0A183ASS0_9TREM</name>
<reference evidence="4" key="1">
    <citation type="submission" date="2016-06" db="UniProtKB">
        <authorList>
            <consortium name="WormBaseParasite"/>
        </authorList>
    </citation>
    <scope>IDENTIFICATION</scope>
</reference>
<dbReference type="OrthoDB" id="440325at2759"/>
<dbReference type="EMBL" id="UZAN01048312">
    <property type="protein sequence ID" value="VDP86330.1"/>
    <property type="molecule type" value="Genomic_DNA"/>
</dbReference>
<dbReference type="SUPFAM" id="SSF53720">
    <property type="entry name" value="ALDH-like"/>
    <property type="match status" value="1"/>
</dbReference>
<dbReference type="PANTHER" id="PTHR43570">
    <property type="entry name" value="ALDEHYDE DEHYDROGENASE"/>
    <property type="match status" value="1"/>
</dbReference>
<keyword evidence="3" id="KW-1185">Reference proteome</keyword>
<dbReference type="WBParaSite" id="ECPE_0001003701-mRNA-1">
    <property type="protein sequence ID" value="ECPE_0001003701-mRNA-1"/>
    <property type="gene ID" value="ECPE_0001003701"/>
</dbReference>
<proteinExistence type="predicted"/>
<gene>
    <name evidence="2" type="ORF">ECPE_LOCUS10005</name>
</gene>
<dbReference type="GO" id="GO:0004029">
    <property type="term" value="F:aldehyde dehydrogenase (NAD+) activity"/>
    <property type="evidence" value="ECO:0007669"/>
    <property type="project" value="TreeGrafter"/>
</dbReference>
<dbReference type="InterPro" id="IPR012394">
    <property type="entry name" value="Aldehyde_DH_NAD(P)"/>
</dbReference>
<dbReference type="InterPro" id="IPR016162">
    <property type="entry name" value="Ald_DH_N"/>
</dbReference>
<dbReference type="AlphaFoldDB" id="A0A183ASS0"/>
<evidence type="ECO:0000313" key="3">
    <source>
        <dbReference type="Proteomes" id="UP000272942"/>
    </source>
</evidence>
<protein>
    <submittedName>
        <fullName evidence="4">CARD domain-containing protein</fullName>
    </submittedName>
</protein>
<evidence type="ECO:0000313" key="2">
    <source>
        <dbReference type="EMBL" id="VDP86330.1"/>
    </source>
</evidence>
<dbReference type="InterPro" id="IPR016161">
    <property type="entry name" value="Ald_DH/histidinol_DH"/>
</dbReference>
<evidence type="ECO:0000256" key="1">
    <source>
        <dbReference type="ARBA" id="ARBA00023002"/>
    </source>
</evidence>
<dbReference type="Proteomes" id="UP000272942">
    <property type="component" value="Unassembled WGS sequence"/>
</dbReference>